<dbReference type="InterPro" id="IPR038514">
    <property type="entry name" value="AAR2_C_sf"/>
</dbReference>
<dbReference type="OrthoDB" id="201752at2759"/>
<feature type="domain" description="AAR2 N-terminal" evidence="4">
    <location>
        <begin position="8"/>
        <end position="166"/>
    </location>
</feature>
<organism evidence="5 6">
    <name type="scientific">Trichophyton interdigitale (strain MR816)</name>
    <dbReference type="NCBI Taxonomy" id="1215338"/>
    <lineage>
        <taxon>Eukaryota</taxon>
        <taxon>Fungi</taxon>
        <taxon>Dikarya</taxon>
        <taxon>Ascomycota</taxon>
        <taxon>Pezizomycotina</taxon>
        <taxon>Eurotiomycetes</taxon>
        <taxon>Eurotiomycetidae</taxon>
        <taxon>Onygenales</taxon>
        <taxon>Arthrodermataceae</taxon>
        <taxon>Trichophyton</taxon>
    </lineage>
</organism>
<protein>
    <recommendedName>
        <fullName evidence="7">AAR2 family protein</fullName>
    </recommendedName>
</protein>
<reference evidence="5 6" key="1">
    <citation type="submission" date="2014-02" db="EMBL/GenBank/DDBJ databases">
        <title>The Genome Sequence of Trichophyton interdigitale MR816.</title>
        <authorList>
            <consortium name="The Broad Institute Genomics Platform"/>
            <person name="Cuomo C.A."/>
            <person name="White T.C."/>
            <person name="Graser Y."/>
            <person name="Martinez-Rossi N."/>
            <person name="Heitman J."/>
            <person name="Young S.K."/>
            <person name="Zeng Q."/>
            <person name="Gargeya S."/>
            <person name="Abouelleil A."/>
            <person name="Alvarado L."/>
            <person name="Chapman S.B."/>
            <person name="Gainer-Dewar J."/>
            <person name="Goldberg J."/>
            <person name="Griggs A."/>
            <person name="Gujja S."/>
            <person name="Hansen M."/>
            <person name="Howarth C."/>
            <person name="Imamovic A."/>
            <person name="Larimer J."/>
            <person name="Martinez D."/>
            <person name="Murphy C."/>
            <person name="Pearson M.D."/>
            <person name="Persinoti G."/>
            <person name="Poon T."/>
            <person name="Priest M."/>
            <person name="Roberts A.D."/>
            <person name="Saif S."/>
            <person name="Shea T.D."/>
            <person name="Sykes S.N."/>
            <person name="Wortman J."/>
            <person name="Nusbaum C."/>
            <person name="Birren B."/>
        </authorList>
    </citation>
    <scope>NUCLEOTIDE SEQUENCE [LARGE SCALE GENOMIC DNA]</scope>
    <source>
        <strain evidence="5 6">MR816</strain>
    </source>
</reference>
<dbReference type="GO" id="GO:0000244">
    <property type="term" value="P:spliceosomal tri-snRNP complex assembly"/>
    <property type="evidence" value="ECO:0007669"/>
    <property type="project" value="TreeGrafter"/>
</dbReference>
<dbReference type="CDD" id="cd13778">
    <property type="entry name" value="Aar2_C"/>
    <property type="match status" value="1"/>
</dbReference>
<name>A0A059J4J4_TRIIM</name>
<proteinExistence type="inferred from homology"/>
<comment type="similarity">
    <text evidence="1">Belongs to the AAR2 family.</text>
</comment>
<dbReference type="HOGENOM" id="CLU_024943_2_0_1"/>
<dbReference type="STRING" id="1215338.A0A059J4J4"/>
<dbReference type="InterPro" id="IPR007946">
    <property type="entry name" value="AAR2"/>
</dbReference>
<dbReference type="Pfam" id="PF05282">
    <property type="entry name" value="AAR2"/>
    <property type="match status" value="1"/>
</dbReference>
<dbReference type="EMBL" id="AOKY01000356">
    <property type="protein sequence ID" value="KDB22422.1"/>
    <property type="molecule type" value="Genomic_DNA"/>
</dbReference>
<comment type="caution">
    <text evidence="5">The sequence shown here is derived from an EMBL/GenBank/DDBJ whole genome shotgun (WGS) entry which is preliminary data.</text>
</comment>
<evidence type="ECO:0000256" key="2">
    <source>
        <dbReference type="SAM" id="MobiDB-lite"/>
    </source>
</evidence>
<dbReference type="Proteomes" id="UP000024533">
    <property type="component" value="Unassembled WGS sequence"/>
</dbReference>
<dbReference type="Gene3D" id="2.60.34.20">
    <property type="match status" value="1"/>
</dbReference>
<dbReference type="InterPro" id="IPR033647">
    <property type="entry name" value="Aar2_N"/>
</dbReference>
<dbReference type="InterPro" id="IPR033648">
    <property type="entry name" value="AAR2_C"/>
</dbReference>
<keyword evidence="6" id="KW-1185">Reference proteome</keyword>
<evidence type="ECO:0000256" key="1">
    <source>
        <dbReference type="ARBA" id="ARBA00006281"/>
    </source>
</evidence>
<dbReference type="PANTHER" id="PTHR12689">
    <property type="entry name" value="A1 CISTRON SPLICING FACTOR AAR2-RELATED"/>
    <property type="match status" value="1"/>
</dbReference>
<feature type="domain" description="AAR2 C-terminal" evidence="3">
    <location>
        <begin position="217"/>
        <end position="394"/>
    </location>
</feature>
<dbReference type="AlphaFoldDB" id="A0A059J4J4"/>
<evidence type="ECO:0008006" key="7">
    <source>
        <dbReference type="Google" id="ProtNLM"/>
    </source>
</evidence>
<evidence type="ECO:0000313" key="5">
    <source>
        <dbReference type="EMBL" id="KDB22422.1"/>
    </source>
</evidence>
<dbReference type="Pfam" id="PF20981">
    <property type="entry name" value="AAR2_1st"/>
    <property type="match status" value="1"/>
</dbReference>
<gene>
    <name evidence="5" type="ORF">H109_05681</name>
</gene>
<evidence type="ECO:0000259" key="4">
    <source>
        <dbReference type="Pfam" id="PF20981"/>
    </source>
</evidence>
<feature type="region of interest" description="Disordered" evidence="2">
    <location>
        <begin position="175"/>
        <end position="202"/>
    </location>
</feature>
<evidence type="ECO:0000259" key="3">
    <source>
        <dbReference type="Pfam" id="PF05282"/>
    </source>
</evidence>
<sequence>MSESLHPSPTILIDNLPAKTLVGVDLLAFTSAPNFHGIKELPPGVHILYTGTTDSFSLRTGEWFTVPGSNEGEQTGSGVDVRLRHWDKSTELLALVDESKDEGRQHAMQQRANLSRIWAAGGLLSYKSRTNKKDDQEETTDTTLAHGGWNSLSGYITASVLERILGCAELDSEGRPRWTISSGSSAARDSDKIPGLPSQGDTELRGKLVEDEKELRFLPVDLKNTWPPGAVGRERTEAARDRSWALGNICEWATNNSRATGRIISEDSLSEGEMQILGELQITFLTALTLINFSCQEQWMRLLQLIFTCQKAVEERQSFFIEVLRLLKLQLAHNDDVEGGLLEMDGDDGNTVVKKILMKFRRIIYDDLTADISAVKAEFIKLEKWANEEYGWELAKESTVRRGMVELEDGEQVELEINGAEEEDETGDYAPVIVDLEEAGELEAEEAEDIEDIDMLDQRM</sequence>
<dbReference type="InterPro" id="IPR038516">
    <property type="entry name" value="AAR2_N_sf"/>
</dbReference>
<evidence type="ECO:0000313" key="6">
    <source>
        <dbReference type="Proteomes" id="UP000024533"/>
    </source>
</evidence>
<dbReference type="OMA" id="GAHFFWV"/>
<dbReference type="PANTHER" id="PTHR12689:SF4">
    <property type="entry name" value="PROTEIN AAR2 HOMOLOG"/>
    <property type="match status" value="1"/>
</dbReference>
<accession>A0A059J4J4</accession>
<dbReference type="Gene3D" id="1.25.40.550">
    <property type="entry name" value="Aar2, C-terminal domain-like"/>
    <property type="match status" value="1"/>
</dbReference>
<dbReference type="CDD" id="cd13777">
    <property type="entry name" value="Aar2_N"/>
    <property type="match status" value="1"/>
</dbReference>